<sequence length="193" mass="21398">MDQCRENKGDGGGSSQTPTCCPLTGEHPVNGHRESGLLQIPGCSPEQQTGLVSKHRRTVQEGPEQAPPPEEITVFRGDGDTPEDLLRLCGGISNPVWYGVLEQQHYREGEKEADQADKEVQLCPGLDSVREVGDKRVLAKLRSILDRESHPLQDALSALESSFSSRLVHPRCTKERYRRSFLPAAVRLYNSHC</sequence>
<accession>A0A1A8B7K0</accession>
<organism evidence="2">
    <name type="scientific">Nothobranchius furzeri</name>
    <name type="common">Turquoise killifish</name>
    <dbReference type="NCBI Taxonomy" id="105023"/>
    <lineage>
        <taxon>Eukaryota</taxon>
        <taxon>Metazoa</taxon>
        <taxon>Chordata</taxon>
        <taxon>Craniata</taxon>
        <taxon>Vertebrata</taxon>
        <taxon>Euteleostomi</taxon>
        <taxon>Actinopterygii</taxon>
        <taxon>Neopterygii</taxon>
        <taxon>Teleostei</taxon>
        <taxon>Neoteleostei</taxon>
        <taxon>Acanthomorphata</taxon>
        <taxon>Ovalentaria</taxon>
        <taxon>Atherinomorphae</taxon>
        <taxon>Cyprinodontiformes</taxon>
        <taxon>Nothobranchiidae</taxon>
        <taxon>Nothobranchius</taxon>
    </lineage>
</organism>
<dbReference type="EMBL" id="HADY01023985">
    <property type="protein sequence ID" value="SBP62470.1"/>
    <property type="molecule type" value="Transcribed_RNA"/>
</dbReference>
<evidence type="ECO:0000313" key="2">
    <source>
        <dbReference type="EMBL" id="SBP62470.1"/>
    </source>
</evidence>
<evidence type="ECO:0000256" key="1">
    <source>
        <dbReference type="SAM" id="MobiDB-lite"/>
    </source>
</evidence>
<protein>
    <submittedName>
        <fullName evidence="2">Uncharacterized protein</fullName>
    </submittedName>
</protein>
<proteinExistence type="predicted"/>
<feature type="region of interest" description="Disordered" evidence="1">
    <location>
        <begin position="1"/>
        <end position="70"/>
    </location>
</feature>
<gene>
    <name evidence="2" type="primary">Nfu_g_1_026097</name>
</gene>
<reference evidence="2" key="2">
    <citation type="submission" date="2016-06" db="EMBL/GenBank/DDBJ databases">
        <title>The genome of a short-lived fish provides insights into sex chromosome evolution and the genetic control of aging.</title>
        <authorList>
            <person name="Reichwald K."/>
            <person name="Felder M."/>
            <person name="Petzold A."/>
            <person name="Koch P."/>
            <person name="Groth M."/>
            <person name="Platzer M."/>
        </authorList>
    </citation>
    <scope>NUCLEOTIDE SEQUENCE</scope>
    <source>
        <tissue evidence="2">Brain</tissue>
    </source>
</reference>
<dbReference type="AlphaFoldDB" id="A0A1A8B7K0"/>
<reference evidence="2" key="1">
    <citation type="submission" date="2016-05" db="EMBL/GenBank/DDBJ databases">
        <authorList>
            <person name="Lavstsen T."/>
            <person name="Jespersen J.S."/>
        </authorList>
    </citation>
    <scope>NUCLEOTIDE SEQUENCE</scope>
    <source>
        <tissue evidence="2">Brain</tissue>
    </source>
</reference>
<name>A0A1A8B7K0_NOTFU</name>